<accession>A0A0C4DI47</accession>
<name>A0A0C4DI47_FUSOF</name>
<proteinExistence type="predicted"/>
<evidence type="ECO:0000313" key="2">
    <source>
        <dbReference type="Proteomes" id="UP000002489"/>
    </source>
</evidence>
<reference evidence="2" key="1">
    <citation type="journal article" date="2012" name="Mol. Plant Microbe Interact.">
        <title>A highly conserved effector in Fusarium oxysporum is required for full virulence on Arabidopsis.</title>
        <authorList>
            <person name="Thatcher L.F."/>
            <person name="Gardiner D.M."/>
            <person name="Kazan K."/>
            <person name="Manners J."/>
        </authorList>
    </citation>
    <scope>NUCLEOTIDE SEQUENCE [LARGE SCALE GENOMIC DNA]</scope>
    <source>
        <strain evidence="2">Fo5176</strain>
    </source>
</reference>
<evidence type="ECO:0000313" key="1">
    <source>
        <dbReference type="EnsemblFungi" id="FOXG_16940P0"/>
    </source>
</evidence>
<protein>
    <submittedName>
        <fullName evidence="1">Uncharacterized protein</fullName>
    </submittedName>
</protein>
<dbReference type="AlphaFoldDB" id="A0A0C4DI47"/>
<gene>
    <name evidence="1" type="primary">28957759</name>
</gene>
<dbReference type="Proteomes" id="UP000002489">
    <property type="component" value="Unassembled WGS sequence"/>
</dbReference>
<reference evidence="1" key="2">
    <citation type="submission" date="2025-08" db="UniProtKB">
        <authorList>
            <consortium name="EnsemblFungi"/>
        </authorList>
    </citation>
    <scope>IDENTIFICATION</scope>
    <source>
        <strain evidence="1">4287 / CBS 123668 / FGSC 9935 / NRRL 34936</strain>
    </source>
</reference>
<dbReference type="VEuPathDB" id="FungiDB:FOXG_16940"/>
<sequence>MNIDYYGRIAENLQFDNTPVMIATNACFAIGFLQYTYAIRLLVREGQGPIPFWMQTFYVAHELTFVYLFAEAAPRYDYHWFFVSTSFSLAVWAVLEMFCMWYTIQSPKDRIATFSPLFGKQPATSSILTYTFFLQLAMFALVWILIEFLGAGSFMLTGALTNVLLIIGPTHEYLSRGSRNGLSIGFCLTNVACAIWTFAPFSLGAAVLPEIYDQPIMYVAGIILLAYSVWLTTVVASYPPKTATKGQPTPIW</sequence>
<organism evidence="1 2">
    <name type="scientific">Fusarium oxysporum (strain Fo5176)</name>
    <name type="common">Fusarium vascular wilt</name>
    <dbReference type="NCBI Taxonomy" id="660025"/>
    <lineage>
        <taxon>Eukaryota</taxon>
        <taxon>Fungi</taxon>
        <taxon>Dikarya</taxon>
        <taxon>Ascomycota</taxon>
        <taxon>Pezizomycotina</taxon>
        <taxon>Sordariomycetes</taxon>
        <taxon>Hypocreomycetidae</taxon>
        <taxon>Hypocreales</taxon>
        <taxon>Nectriaceae</taxon>
        <taxon>Fusarium</taxon>
        <taxon>Fusarium oxysporum species complex</taxon>
    </lineage>
</organism>
<dbReference type="EnsemblFungi" id="FOXG_16940T0">
    <property type="protein sequence ID" value="FOXG_16940P0"/>
    <property type="gene ID" value="FOXG_16940"/>
</dbReference>